<dbReference type="InterPro" id="IPR036852">
    <property type="entry name" value="Peptidase_S8/S53_dom_sf"/>
</dbReference>
<keyword evidence="4" id="KW-0645">Protease</keyword>
<keyword evidence="7" id="KW-0720">Serine protease</keyword>
<keyword evidence="6" id="KW-0378">Hydrolase</keyword>
<comment type="subcellular location">
    <subcellularLocation>
        <location evidence="1">Secreted</location>
    </subcellularLocation>
</comment>
<dbReference type="Pfam" id="PF17766">
    <property type="entry name" value="fn3_6"/>
    <property type="match status" value="1"/>
</dbReference>
<organism evidence="12 13">
    <name type="scientific">Crotalaria pallida</name>
    <name type="common">Smooth rattlebox</name>
    <name type="synonym">Crotalaria striata</name>
    <dbReference type="NCBI Taxonomy" id="3830"/>
    <lineage>
        <taxon>Eukaryota</taxon>
        <taxon>Viridiplantae</taxon>
        <taxon>Streptophyta</taxon>
        <taxon>Embryophyta</taxon>
        <taxon>Tracheophyta</taxon>
        <taxon>Spermatophyta</taxon>
        <taxon>Magnoliopsida</taxon>
        <taxon>eudicotyledons</taxon>
        <taxon>Gunneridae</taxon>
        <taxon>Pentapetalae</taxon>
        <taxon>rosids</taxon>
        <taxon>fabids</taxon>
        <taxon>Fabales</taxon>
        <taxon>Fabaceae</taxon>
        <taxon>Papilionoideae</taxon>
        <taxon>50 kb inversion clade</taxon>
        <taxon>genistoids sensu lato</taxon>
        <taxon>core genistoids</taxon>
        <taxon>Crotalarieae</taxon>
        <taxon>Crotalaria</taxon>
    </lineage>
</organism>
<dbReference type="InterPro" id="IPR000209">
    <property type="entry name" value="Peptidase_S8/S53_dom"/>
</dbReference>
<dbReference type="FunFam" id="3.30.70.80:FF:000002">
    <property type="entry name" value="Subtilisin-like protease SBT5.3"/>
    <property type="match status" value="1"/>
</dbReference>
<evidence type="ECO:0000256" key="7">
    <source>
        <dbReference type="ARBA" id="ARBA00022825"/>
    </source>
</evidence>
<dbReference type="AlphaFoldDB" id="A0AAN9HPV0"/>
<evidence type="ECO:0000259" key="10">
    <source>
        <dbReference type="Pfam" id="PF05922"/>
    </source>
</evidence>
<feature type="domain" description="Subtilisin-like protease fibronectin type-III" evidence="11">
    <location>
        <begin position="606"/>
        <end position="701"/>
    </location>
</feature>
<dbReference type="Proteomes" id="UP001372338">
    <property type="component" value="Unassembled WGS sequence"/>
</dbReference>
<keyword evidence="13" id="KW-1185">Reference proteome</keyword>
<dbReference type="InterPro" id="IPR045051">
    <property type="entry name" value="SBT"/>
</dbReference>
<dbReference type="InterPro" id="IPR037045">
    <property type="entry name" value="S8pro/Inhibitor_I9_sf"/>
</dbReference>
<reference evidence="12 13" key="1">
    <citation type="submission" date="2024-01" db="EMBL/GenBank/DDBJ databases">
        <title>The genomes of 5 underutilized Papilionoideae crops provide insights into root nodulation and disease resistanc.</title>
        <authorList>
            <person name="Yuan L."/>
        </authorList>
    </citation>
    <scope>NUCLEOTIDE SEQUENCE [LARGE SCALE GENOMIC DNA]</scope>
    <source>
        <strain evidence="12">ZHUSHIDOU_FW_LH</strain>
        <tissue evidence="12">Leaf</tissue>
    </source>
</reference>
<evidence type="ECO:0000313" key="13">
    <source>
        <dbReference type="Proteomes" id="UP001372338"/>
    </source>
</evidence>
<dbReference type="CDD" id="cd02120">
    <property type="entry name" value="PA_subtilisin_like"/>
    <property type="match status" value="1"/>
</dbReference>
<evidence type="ECO:0000259" key="9">
    <source>
        <dbReference type="Pfam" id="PF00082"/>
    </source>
</evidence>
<evidence type="ECO:0000313" key="12">
    <source>
        <dbReference type="EMBL" id="KAK7247050.1"/>
    </source>
</evidence>
<name>A0AAN9HPV0_CROPI</name>
<dbReference type="EMBL" id="JAYWIO010000008">
    <property type="protein sequence ID" value="KAK7247050.1"/>
    <property type="molecule type" value="Genomic_DNA"/>
</dbReference>
<dbReference type="PROSITE" id="PS51892">
    <property type="entry name" value="SUBTILASE"/>
    <property type="match status" value="1"/>
</dbReference>
<dbReference type="CDD" id="cd04852">
    <property type="entry name" value="Peptidases_S8_3"/>
    <property type="match status" value="1"/>
</dbReference>
<dbReference type="PRINTS" id="PR00723">
    <property type="entry name" value="SUBTILISIN"/>
</dbReference>
<dbReference type="Pfam" id="PF00082">
    <property type="entry name" value="Peptidase_S8"/>
    <property type="match status" value="1"/>
</dbReference>
<evidence type="ECO:0000256" key="8">
    <source>
        <dbReference type="PROSITE-ProRule" id="PRU01240"/>
    </source>
</evidence>
<comment type="caution">
    <text evidence="8">Lacks conserved residue(s) required for the propagation of feature annotation.</text>
</comment>
<dbReference type="FunFam" id="2.60.40.2310:FF:000001">
    <property type="entry name" value="Subtilisin-like protease SBT1.5"/>
    <property type="match status" value="1"/>
</dbReference>
<dbReference type="InterPro" id="IPR010259">
    <property type="entry name" value="S8pro/Inhibitor_I9"/>
</dbReference>
<sequence length="706" mass="76039">MNTTSLNWRWPRKAQWLITSAILLLQNFLLFSQIFAEATSSVHIVYLGDKIYHNPETTKMHHFKMLSSLLGSKEAARSSMLYSYKHGFSGFAARLTKSQAEEIEKFPEVVSVIPNRVHKLQTTRSWDFIGIRHSSSKSSFTERNLGEGTIIGVIDTGIWPESESFNDEAMGQIPSKWKGVCEEGEQFNSSNCNKKIIGSRSFIKGLTAHTINILLGNDTNEYLSVRDYVGHGTHTASTAAGYFVKNASYSGLAYGLARGGAPLAHIAIYKACWGPPVEGCSSADLLKAFDKAIHDGVDVLSVSIGKTIPVLSYVDQHDATAIGSFHATAKGITVVCSAGNAGPISQTIVNTAPWIVTVAATTIDRTFQAGITLGNNHTLWGQSIDTGKRNLGFVGLAYSERVALDPTNELAKDCQYGTLNATMVAGKIVLCFSLSKQQNIVAASVAVKEAGGVGLIYAQFHEDGLDQCGVFPCIKPDIAAPGVDILAASPPKGTTKNSGIAALIKSKHPTWSPAAIRSALVTTASQTGTDGSVISEDGSTKKAADPFDIGGGHVNPNKALDPGLIYNITTKDYIHFLCSMGYSNESISKLTKSTIKCKKEKDQGLNLNLPSISVPNLKKSAKVMRTVTNVGNITSVYKAKVKAPHGIRVRVEPQILSFNSASRVLSFNVSFLPTKKLQGDYKFGSLTWTDGKHFVRTPIAVRTIQS</sequence>
<feature type="domain" description="Inhibitor I9" evidence="10">
    <location>
        <begin position="42"/>
        <end position="120"/>
    </location>
</feature>
<feature type="domain" description="Peptidase S8/S53" evidence="9">
    <location>
        <begin position="146"/>
        <end position="528"/>
    </location>
</feature>
<evidence type="ECO:0000256" key="3">
    <source>
        <dbReference type="ARBA" id="ARBA00022525"/>
    </source>
</evidence>
<evidence type="ECO:0000256" key="1">
    <source>
        <dbReference type="ARBA" id="ARBA00004613"/>
    </source>
</evidence>
<dbReference type="SUPFAM" id="SSF52743">
    <property type="entry name" value="Subtilisin-like"/>
    <property type="match status" value="1"/>
</dbReference>
<protein>
    <submittedName>
        <fullName evidence="12">Uncharacterized protein</fullName>
    </submittedName>
</protein>
<dbReference type="PANTHER" id="PTHR10795">
    <property type="entry name" value="PROPROTEIN CONVERTASE SUBTILISIN/KEXIN"/>
    <property type="match status" value="1"/>
</dbReference>
<dbReference type="InterPro" id="IPR041469">
    <property type="entry name" value="Subtilisin-like_FN3"/>
</dbReference>
<dbReference type="Gene3D" id="2.60.40.2310">
    <property type="match status" value="1"/>
</dbReference>
<proteinExistence type="inferred from homology"/>
<dbReference type="Gene3D" id="3.50.30.30">
    <property type="match status" value="1"/>
</dbReference>
<dbReference type="InterPro" id="IPR034197">
    <property type="entry name" value="Peptidases_S8_3"/>
</dbReference>
<keyword evidence="3" id="KW-0964">Secreted</keyword>
<evidence type="ECO:0000256" key="5">
    <source>
        <dbReference type="ARBA" id="ARBA00022729"/>
    </source>
</evidence>
<comment type="similarity">
    <text evidence="2 8">Belongs to the peptidase S8 family.</text>
</comment>
<dbReference type="GO" id="GO:0005576">
    <property type="term" value="C:extracellular region"/>
    <property type="evidence" value="ECO:0007669"/>
    <property type="project" value="UniProtKB-SubCell"/>
</dbReference>
<evidence type="ECO:0000256" key="2">
    <source>
        <dbReference type="ARBA" id="ARBA00011073"/>
    </source>
</evidence>
<dbReference type="GO" id="GO:0004252">
    <property type="term" value="F:serine-type endopeptidase activity"/>
    <property type="evidence" value="ECO:0007669"/>
    <property type="project" value="InterPro"/>
</dbReference>
<gene>
    <name evidence="12" type="ORF">RIF29_41926</name>
</gene>
<dbReference type="Gene3D" id="3.30.70.80">
    <property type="entry name" value="Peptidase S8 propeptide/proteinase inhibitor I9"/>
    <property type="match status" value="1"/>
</dbReference>
<dbReference type="InterPro" id="IPR015500">
    <property type="entry name" value="Peptidase_S8_subtilisin-rel"/>
</dbReference>
<evidence type="ECO:0000256" key="6">
    <source>
        <dbReference type="ARBA" id="ARBA00022801"/>
    </source>
</evidence>
<evidence type="ECO:0000259" key="11">
    <source>
        <dbReference type="Pfam" id="PF17766"/>
    </source>
</evidence>
<comment type="caution">
    <text evidence="12">The sequence shown here is derived from an EMBL/GenBank/DDBJ whole genome shotgun (WGS) entry which is preliminary data.</text>
</comment>
<keyword evidence="5" id="KW-0732">Signal</keyword>
<accession>A0AAN9HPV0</accession>
<evidence type="ECO:0000256" key="4">
    <source>
        <dbReference type="ARBA" id="ARBA00022670"/>
    </source>
</evidence>
<dbReference type="Gene3D" id="3.40.50.200">
    <property type="entry name" value="Peptidase S8/S53 domain"/>
    <property type="match status" value="2"/>
</dbReference>
<dbReference type="Pfam" id="PF05922">
    <property type="entry name" value="Inhibitor_I9"/>
    <property type="match status" value="1"/>
</dbReference>
<dbReference type="GO" id="GO:0006508">
    <property type="term" value="P:proteolysis"/>
    <property type="evidence" value="ECO:0007669"/>
    <property type="project" value="UniProtKB-KW"/>
</dbReference>